<name>A0A2G5UIC3_9PELO</name>
<organism evidence="1 2">
    <name type="scientific">Caenorhabditis nigoni</name>
    <dbReference type="NCBI Taxonomy" id="1611254"/>
    <lineage>
        <taxon>Eukaryota</taxon>
        <taxon>Metazoa</taxon>
        <taxon>Ecdysozoa</taxon>
        <taxon>Nematoda</taxon>
        <taxon>Chromadorea</taxon>
        <taxon>Rhabditida</taxon>
        <taxon>Rhabditina</taxon>
        <taxon>Rhabditomorpha</taxon>
        <taxon>Rhabditoidea</taxon>
        <taxon>Rhabditidae</taxon>
        <taxon>Peloderinae</taxon>
        <taxon>Caenorhabditis</taxon>
    </lineage>
</organism>
<keyword evidence="2" id="KW-1185">Reference proteome</keyword>
<dbReference type="SUPFAM" id="SSF82199">
    <property type="entry name" value="SET domain"/>
    <property type="match status" value="1"/>
</dbReference>
<evidence type="ECO:0000313" key="1">
    <source>
        <dbReference type="EMBL" id="PIC39305.1"/>
    </source>
</evidence>
<dbReference type="AlphaFoldDB" id="A0A2G5UIC3"/>
<proteinExistence type="predicted"/>
<gene>
    <name evidence="1" type="primary">Cnig_chr_III.g11036</name>
    <name evidence="1" type="ORF">B9Z55_011036</name>
</gene>
<sequence length="98" mass="11143">MMMLSNKSQSAVCAFVPRIYRLPHKTDLHKTPACKSKECEDCSDISCPHFSSRQECPPKCRKGCKNQLSRAKPESVPFFISKTEDKGKSLFAKRITVY</sequence>
<comment type="caution">
    <text evidence="1">The sequence shown here is derived from an EMBL/GenBank/DDBJ whole genome shotgun (WGS) entry which is preliminary data.</text>
</comment>
<dbReference type="InterPro" id="IPR046341">
    <property type="entry name" value="SET_dom_sf"/>
</dbReference>
<accession>A0A2G5UIC3</accession>
<dbReference type="EMBL" id="PDUG01000003">
    <property type="protein sequence ID" value="PIC39305.1"/>
    <property type="molecule type" value="Genomic_DNA"/>
</dbReference>
<reference evidence="2" key="1">
    <citation type="submission" date="2017-10" db="EMBL/GenBank/DDBJ databases">
        <title>Rapid genome shrinkage in a self-fertile nematode reveals novel sperm competition proteins.</title>
        <authorList>
            <person name="Yin D."/>
            <person name="Schwarz E.M."/>
            <person name="Thomas C.G."/>
            <person name="Felde R.L."/>
            <person name="Korf I.F."/>
            <person name="Cutter A.D."/>
            <person name="Schartner C.M."/>
            <person name="Ralston E.J."/>
            <person name="Meyer B.J."/>
            <person name="Haag E.S."/>
        </authorList>
    </citation>
    <scope>NUCLEOTIDE SEQUENCE [LARGE SCALE GENOMIC DNA]</scope>
    <source>
        <strain evidence="2">JU1422</strain>
    </source>
</reference>
<evidence type="ECO:0000313" key="2">
    <source>
        <dbReference type="Proteomes" id="UP000230233"/>
    </source>
</evidence>
<dbReference type="Proteomes" id="UP000230233">
    <property type="component" value="Chromosome III"/>
</dbReference>
<protein>
    <submittedName>
        <fullName evidence="1">Uncharacterized protein</fullName>
    </submittedName>
</protein>
<dbReference type="OrthoDB" id="5838894at2759"/>